<evidence type="ECO:0000313" key="2">
    <source>
        <dbReference type="EMBL" id="RYV51117.1"/>
    </source>
</evidence>
<feature type="transmembrane region" description="Helical" evidence="1">
    <location>
        <begin position="52"/>
        <end position="72"/>
    </location>
</feature>
<feature type="transmembrane region" description="Helical" evidence="1">
    <location>
        <begin position="21"/>
        <end position="40"/>
    </location>
</feature>
<evidence type="ECO:0008006" key="4">
    <source>
        <dbReference type="Google" id="ProtNLM"/>
    </source>
</evidence>
<evidence type="ECO:0000313" key="3">
    <source>
        <dbReference type="Proteomes" id="UP000293764"/>
    </source>
</evidence>
<keyword evidence="3" id="KW-1185">Reference proteome</keyword>
<name>A0A4Q5N3D2_9MICO</name>
<gene>
    <name evidence="2" type="ORF">EUA98_10070</name>
</gene>
<proteinExistence type="predicted"/>
<accession>A0A4Q5N3D2</accession>
<dbReference type="RefSeq" id="WP_130102556.1">
    <property type="nucleotide sequence ID" value="NZ_SDWW01000021.1"/>
</dbReference>
<dbReference type="AlphaFoldDB" id="A0A4Q5N3D2"/>
<comment type="caution">
    <text evidence="2">The sequence shown here is derived from an EMBL/GenBank/DDBJ whole genome shotgun (WGS) entry which is preliminary data.</text>
</comment>
<keyword evidence="1" id="KW-0812">Transmembrane</keyword>
<reference evidence="2 3" key="1">
    <citation type="submission" date="2019-01" db="EMBL/GenBank/DDBJ databases">
        <title>Novel species of Cellulomonas.</title>
        <authorList>
            <person name="Liu Q."/>
            <person name="Xin Y.-H."/>
        </authorList>
    </citation>
    <scope>NUCLEOTIDE SEQUENCE [LARGE SCALE GENOMIC DNA]</scope>
    <source>
        <strain evidence="2 3">HLT2-17</strain>
    </source>
</reference>
<dbReference type="Proteomes" id="UP000293764">
    <property type="component" value="Unassembled WGS sequence"/>
</dbReference>
<organism evidence="2 3">
    <name type="scientific">Pengzhenrongella frigida</name>
    <dbReference type="NCBI Taxonomy" id="1259133"/>
    <lineage>
        <taxon>Bacteria</taxon>
        <taxon>Bacillati</taxon>
        <taxon>Actinomycetota</taxon>
        <taxon>Actinomycetes</taxon>
        <taxon>Micrococcales</taxon>
        <taxon>Pengzhenrongella</taxon>
    </lineage>
</organism>
<keyword evidence="1" id="KW-1133">Transmembrane helix</keyword>
<evidence type="ECO:0000256" key="1">
    <source>
        <dbReference type="SAM" id="Phobius"/>
    </source>
</evidence>
<protein>
    <recommendedName>
        <fullName evidence="4">Cell wall anchor protein</fullName>
    </recommendedName>
</protein>
<sequence>MSTTPKSAGQHSAGAFDIRNIIGIVIGTYGVILLAMGAFFSSPEQLEKSGGLHANLIAGFVMVVVAAVFFTWSHLRPIEVPVTPAPKEQATTE</sequence>
<dbReference type="EMBL" id="SDWW01000021">
    <property type="protein sequence ID" value="RYV51117.1"/>
    <property type="molecule type" value="Genomic_DNA"/>
</dbReference>
<keyword evidence="1" id="KW-0472">Membrane</keyword>